<name>A0A9X2CSB2_9BACI</name>
<proteinExistence type="predicted"/>
<comment type="caution">
    <text evidence="2">The sequence shown here is derived from an EMBL/GenBank/DDBJ whole genome shotgun (WGS) entry which is preliminary data.</text>
</comment>
<evidence type="ECO:0000313" key="3">
    <source>
        <dbReference type="Proteomes" id="UP001139150"/>
    </source>
</evidence>
<evidence type="ECO:0000256" key="1">
    <source>
        <dbReference type="SAM" id="Phobius"/>
    </source>
</evidence>
<feature type="transmembrane region" description="Helical" evidence="1">
    <location>
        <begin position="373"/>
        <end position="392"/>
    </location>
</feature>
<sequence>MENFQTLKLLDYFRKPIEKLGVDYSNMRKILQVKLTMDKRRVPTIFTQSNTKKEGNQFLKSLWLYALFGLAFIPFILLGDNYLFQMSIVFGIAMFIIMTSMISDFSSVLLDVRDKTILQTKPVDQKTISASKLVHVIIYLFYLTGSIMTIPLLVSLFTKGILFFLVFLIEIIFVNLLIIVITALLYLFILRFFDGEKLMDLINYVQIILSLATIVGYQLVIRSFEFINFDIQVSLKWWQLFVPPLWYAAPFEWVLNGNTDVYILIYTVLAILVPLISIALYIKLMPAFERNLQKLTAQSTGKSSGRKESFIGKWICHSNEERTFFRFANQMMEQEREFKLKVYPSLGLALVLPILLFYNEVRFRSLEEIASSQYYLAIYICLLIVPTIIMMLKYSGTYKGAWIFRTAPIQHPALIFKGTLKAFLVKLFLPIYILQSFVFGFIFSAAIIPHLVAVLLSSFMYTVLCFLSLKKALPFSESFKAGQQGEGFTIFVLLLLIGPLIGLHYVSSMVSFGVYFYIAVLLLVNYFLWSDRTFQRVKIRFND</sequence>
<gene>
    <name evidence="2" type="ORF">MF646_09520</name>
</gene>
<evidence type="ECO:0000313" key="2">
    <source>
        <dbReference type="EMBL" id="MCL7747357.1"/>
    </source>
</evidence>
<feature type="transmembrane region" description="Helical" evidence="1">
    <location>
        <begin position="133"/>
        <end position="154"/>
    </location>
</feature>
<accession>A0A9X2CSB2</accession>
<keyword evidence="1" id="KW-0812">Transmembrane</keyword>
<feature type="transmembrane region" description="Helical" evidence="1">
    <location>
        <begin position="160"/>
        <end position="189"/>
    </location>
</feature>
<feature type="transmembrane region" description="Helical" evidence="1">
    <location>
        <begin position="62"/>
        <end position="82"/>
    </location>
</feature>
<feature type="transmembrane region" description="Helical" evidence="1">
    <location>
        <begin position="439"/>
        <end position="467"/>
    </location>
</feature>
<feature type="transmembrane region" description="Helical" evidence="1">
    <location>
        <begin position="88"/>
        <end position="112"/>
    </location>
</feature>
<feature type="transmembrane region" description="Helical" evidence="1">
    <location>
        <begin position="261"/>
        <end position="282"/>
    </location>
</feature>
<dbReference type="Proteomes" id="UP001139150">
    <property type="component" value="Unassembled WGS sequence"/>
</dbReference>
<keyword evidence="3" id="KW-1185">Reference proteome</keyword>
<dbReference type="RefSeq" id="WP_250096261.1">
    <property type="nucleotide sequence ID" value="NZ_JAKRYL010000008.1"/>
</dbReference>
<feature type="transmembrane region" description="Helical" evidence="1">
    <location>
        <begin position="488"/>
        <end position="506"/>
    </location>
</feature>
<feature type="transmembrane region" description="Helical" evidence="1">
    <location>
        <begin position="340"/>
        <end position="358"/>
    </location>
</feature>
<keyword evidence="1" id="KW-0472">Membrane</keyword>
<feature type="transmembrane region" description="Helical" evidence="1">
    <location>
        <begin position="512"/>
        <end position="529"/>
    </location>
</feature>
<dbReference type="AlphaFoldDB" id="A0A9X2CSB2"/>
<organism evidence="2 3">
    <name type="scientific">Halalkalibacter alkaliphilus</name>
    <dbReference type="NCBI Taxonomy" id="2917993"/>
    <lineage>
        <taxon>Bacteria</taxon>
        <taxon>Bacillati</taxon>
        <taxon>Bacillota</taxon>
        <taxon>Bacilli</taxon>
        <taxon>Bacillales</taxon>
        <taxon>Bacillaceae</taxon>
        <taxon>Halalkalibacter</taxon>
    </lineage>
</organism>
<keyword evidence="1" id="KW-1133">Transmembrane helix</keyword>
<feature type="transmembrane region" description="Helical" evidence="1">
    <location>
        <begin position="201"/>
        <end position="220"/>
    </location>
</feature>
<reference evidence="2" key="1">
    <citation type="submission" date="2022-02" db="EMBL/GenBank/DDBJ databases">
        <title>Halalkalibacter sp. nov. isolated from Lonar Lake, India.</title>
        <authorList>
            <person name="Joshi A."/>
            <person name="Thite S."/>
            <person name="Lodha T."/>
        </authorList>
    </citation>
    <scope>NUCLEOTIDE SEQUENCE</scope>
    <source>
        <strain evidence="2">MEB205</strain>
    </source>
</reference>
<protein>
    <submittedName>
        <fullName evidence="2">Uncharacterized protein</fullName>
    </submittedName>
</protein>
<dbReference type="EMBL" id="JAKRYL010000008">
    <property type="protein sequence ID" value="MCL7747357.1"/>
    <property type="molecule type" value="Genomic_DNA"/>
</dbReference>